<evidence type="ECO:0000256" key="2">
    <source>
        <dbReference type="ARBA" id="ARBA00022729"/>
    </source>
</evidence>
<dbReference type="InterPro" id="IPR011250">
    <property type="entry name" value="OMP/PagP_B-barrel"/>
</dbReference>
<sequence>MTIRYLVTVSVLAMLSSSAARASNAAALGDHEEIVLAPNFSWTGFYIGGQIGNFSSKTALNHLDNRSPGREWVQLDKESTPKLSGFVGGFYAGSDIAFDDGFILGVDTDIMWSNKKQKKAFFTGRKSGEETVTNAYTLKKKWSGATRVRGGMALGRAMPYIAGGIAYTQLKSIYSETLDRKVEGPIFSEDNTRTMIGYTLGGGLDYAMTGDIILRAEYRYSDFGKKKFEKGRTEIHHKTNDFRIGASYKF</sequence>
<dbReference type="EMBL" id="CP003123">
    <property type="protein sequence ID" value="AGF74280.1"/>
    <property type="molecule type" value="Genomic_DNA"/>
</dbReference>
<protein>
    <submittedName>
        <fullName evidence="8">Hemin binding protein</fullName>
    </submittedName>
</protein>
<dbReference type="RefSeq" id="WP_015397788.1">
    <property type="nucleotide sequence ID" value="NC_020300.1"/>
</dbReference>
<organism evidence="8 9">
    <name type="scientific">Bartonella australis (strain Aust/NH1)</name>
    <dbReference type="NCBI Taxonomy" id="1094489"/>
    <lineage>
        <taxon>Bacteria</taxon>
        <taxon>Pseudomonadati</taxon>
        <taxon>Pseudomonadota</taxon>
        <taxon>Alphaproteobacteria</taxon>
        <taxon>Hyphomicrobiales</taxon>
        <taxon>Bartonellaceae</taxon>
        <taxon>Bartonella</taxon>
    </lineage>
</organism>
<name>M1P378_BARAA</name>
<evidence type="ECO:0000313" key="8">
    <source>
        <dbReference type="EMBL" id="AGF74280.1"/>
    </source>
</evidence>
<dbReference type="InterPro" id="IPR051692">
    <property type="entry name" value="OMP-like"/>
</dbReference>
<evidence type="ECO:0000313" key="9">
    <source>
        <dbReference type="Proteomes" id="UP000011729"/>
    </source>
</evidence>
<reference evidence="8 9" key="1">
    <citation type="journal article" date="2013" name="PLoS Genet.">
        <title>A gene transfer agent and a dynamic repertoire of secretion systems hold the keys to the explosive radiation of the emerging pathogen Bartonella.</title>
        <authorList>
            <person name="Guy L."/>
            <person name="Nystedt B."/>
            <person name="Toft C."/>
            <person name="Zaremba-Niedzwiedzka K."/>
            <person name="Berglund E.C."/>
            <person name="Granberg F."/>
            <person name="Naslund K."/>
            <person name="Eriksson A.S."/>
            <person name="Andersson S.G."/>
        </authorList>
    </citation>
    <scope>NUCLEOTIDE SEQUENCE [LARGE SCALE GENOMIC DNA]</scope>
    <source>
        <strain evidence="8 9">Aust/NH1</strain>
    </source>
</reference>
<dbReference type="SUPFAM" id="SSF56925">
    <property type="entry name" value="OMPA-like"/>
    <property type="match status" value="1"/>
</dbReference>
<keyword evidence="9" id="KW-1185">Reference proteome</keyword>
<dbReference type="InterPro" id="IPR027385">
    <property type="entry name" value="Beta-barrel_OMP"/>
</dbReference>
<keyword evidence="2 6" id="KW-0732">Signal</keyword>
<dbReference type="Gene3D" id="2.40.160.20">
    <property type="match status" value="1"/>
</dbReference>
<feature type="domain" description="Outer membrane protein beta-barrel" evidence="7">
    <location>
        <begin position="24"/>
        <end position="250"/>
    </location>
</feature>
<evidence type="ECO:0000256" key="5">
    <source>
        <dbReference type="ARBA" id="ARBA00038306"/>
    </source>
</evidence>
<keyword evidence="3" id="KW-0472">Membrane</keyword>
<evidence type="ECO:0000256" key="4">
    <source>
        <dbReference type="ARBA" id="ARBA00023237"/>
    </source>
</evidence>
<feature type="signal peptide" evidence="6">
    <location>
        <begin position="1"/>
        <end position="22"/>
    </location>
</feature>
<evidence type="ECO:0000256" key="3">
    <source>
        <dbReference type="ARBA" id="ARBA00023136"/>
    </source>
</evidence>
<evidence type="ECO:0000256" key="6">
    <source>
        <dbReference type="SAM" id="SignalP"/>
    </source>
</evidence>
<dbReference type="Proteomes" id="UP000011729">
    <property type="component" value="Chromosome"/>
</dbReference>
<dbReference type="Pfam" id="PF13505">
    <property type="entry name" value="OMP_b-brl"/>
    <property type="match status" value="1"/>
</dbReference>
<dbReference type="STRING" id="1094489.BAnh1_03990"/>
<keyword evidence="4" id="KW-0998">Cell outer membrane</keyword>
<proteinExistence type="inferred from homology"/>
<gene>
    <name evidence="8" type="primary">hbp7</name>
    <name evidence="8" type="ordered locus">BAnh1_03990</name>
</gene>
<comment type="similarity">
    <text evidence="5">Belongs to the Omp25/RopB family.</text>
</comment>
<dbReference type="eggNOG" id="COG3637">
    <property type="taxonomic scope" value="Bacteria"/>
</dbReference>
<evidence type="ECO:0000259" key="7">
    <source>
        <dbReference type="Pfam" id="PF13505"/>
    </source>
</evidence>
<dbReference type="KEGG" id="baus:BAnh1_03990"/>
<comment type="subcellular location">
    <subcellularLocation>
        <location evidence="1">Cell outer membrane</location>
    </subcellularLocation>
</comment>
<dbReference type="GO" id="GO:0009279">
    <property type="term" value="C:cell outer membrane"/>
    <property type="evidence" value="ECO:0007669"/>
    <property type="project" value="UniProtKB-SubCell"/>
</dbReference>
<accession>M1P378</accession>
<dbReference type="PANTHER" id="PTHR34001:SF3">
    <property type="entry name" value="BLL7405 PROTEIN"/>
    <property type="match status" value="1"/>
</dbReference>
<dbReference type="PANTHER" id="PTHR34001">
    <property type="entry name" value="BLL7405 PROTEIN"/>
    <property type="match status" value="1"/>
</dbReference>
<dbReference type="AlphaFoldDB" id="M1P378"/>
<dbReference type="HOGENOM" id="CLU_037100_4_2_5"/>
<dbReference type="OrthoDB" id="9815357at2"/>
<evidence type="ECO:0000256" key="1">
    <source>
        <dbReference type="ARBA" id="ARBA00004442"/>
    </source>
</evidence>
<feature type="chain" id="PRO_5004016058" evidence="6">
    <location>
        <begin position="23"/>
        <end position="250"/>
    </location>
</feature>
<dbReference type="PATRIC" id="fig|1094489.3.peg.495"/>